<evidence type="ECO:0008006" key="16">
    <source>
        <dbReference type="Google" id="ProtNLM"/>
    </source>
</evidence>
<dbReference type="PRINTS" id="PR00252">
    <property type="entry name" value="NRIONCHANNEL"/>
</dbReference>
<dbReference type="InterPro" id="IPR036734">
    <property type="entry name" value="Neur_chan_lig-bd_sf"/>
</dbReference>
<gene>
    <name evidence="14" type="ORF">DILT_LOCUS6545</name>
</gene>
<keyword evidence="3 11" id="KW-0813">Transport</keyword>
<evidence type="ECO:0000256" key="4">
    <source>
        <dbReference type="ARBA" id="ARBA00022475"/>
    </source>
</evidence>
<evidence type="ECO:0000256" key="7">
    <source>
        <dbReference type="ARBA" id="ARBA00022989"/>
    </source>
</evidence>
<dbReference type="GO" id="GO:0005886">
    <property type="term" value="C:plasma membrane"/>
    <property type="evidence" value="ECO:0007669"/>
    <property type="project" value="UniProtKB-SubCell"/>
</dbReference>
<feature type="domain" description="Neurotransmitter-gated ion-channel transmembrane" evidence="13">
    <location>
        <begin position="236"/>
        <end position="325"/>
    </location>
</feature>
<dbReference type="Gene3D" id="1.20.58.390">
    <property type="entry name" value="Neurotransmitter-gated ion-channel transmembrane domain"/>
    <property type="match status" value="1"/>
</dbReference>
<protein>
    <recommendedName>
        <fullName evidence="16">Neurotransmitter-gated ion-channel ligand-binding domain-containing protein</fullName>
    </recommendedName>
</protein>
<keyword evidence="9 11" id="KW-0472">Membrane</keyword>
<reference evidence="14 15" key="1">
    <citation type="submission" date="2018-11" db="EMBL/GenBank/DDBJ databases">
        <authorList>
            <consortium name="Pathogen Informatics"/>
        </authorList>
    </citation>
    <scope>NUCLEOTIDE SEQUENCE [LARGE SCALE GENOMIC DNA]</scope>
</reference>
<keyword evidence="6" id="KW-0732">Signal</keyword>
<dbReference type="PRINTS" id="PR00253">
    <property type="entry name" value="GABAARECEPTR"/>
</dbReference>
<dbReference type="GO" id="GO:0004888">
    <property type="term" value="F:transmembrane signaling receptor activity"/>
    <property type="evidence" value="ECO:0007669"/>
    <property type="project" value="InterPro"/>
</dbReference>
<dbReference type="PROSITE" id="PS00236">
    <property type="entry name" value="NEUROTR_ION_CHANNEL"/>
    <property type="match status" value="1"/>
</dbReference>
<comment type="similarity">
    <text evidence="11">Belongs to the ligand-gated ion channel (TC 1.A.9) family.</text>
</comment>
<comment type="subcellular location">
    <subcellularLocation>
        <location evidence="2">Cell membrane</location>
    </subcellularLocation>
    <subcellularLocation>
        <location evidence="1">Membrane</location>
        <topology evidence="1">Multi-pass membrane protein</topology>
    </subcellularLocation>
</comment>
<evidence type="ECO:0000259" key="12">
    <source>
        <dbReference type="Pfam" id="PF02931"/>
    </source>
</evidence>
<evidence type="ECO:0000256" key="1">
    <source>
        <dbReference type="ARBA" id="ARBA00004141"/>
    </source>
</evidence>
<dbReference type="SUPFAM" id="SSF90112">
    <property type="entry name" value="Neurotransmitter-gated ion-channel transmembrane pore"/>
    <property type="match status" value="1"/>
</dbReference>
<evidence type="ECO:0000256" key="5">
    <source>
        <dbReference type="ARBA" id="ARBA00022692"/>
    </source>
</evidence>
<evidence type="ECO:0000256" key="2">
    <source>
        <dbReference type="ARBA" id="ARBA00004236"/>
    </source>
</evidence>
<dbReference type="InterPro" id="IPR006202">
    <property type="entry name" value="Neur_chan_lig-bd"/>
</dbReference>
<keyword evidence="5 11" id="KW-0812">Transmembrane</keyword>
<dbReference type="Gene3D" id="2.70.170.10">
    <property type="entry name" value="Neurotransmitter-gated ion-channel ligand-binding domain"/>
    <property type="match status" value="1"/>
</dbReference>
<sequence length="404" mass="46268">MEPSRGRRHHGKFRMLSMPPRTAGLPIYVDISLHIHSIPEVNVRTMEFSVVLILRQRWHDARVQRNATAALDLDQVPQSRLCKLIWIPDLYFLNARDGTLHQVTQPNEMIWIHADGVIIYSQKLTLRLFCRMTFWNFPMDTQTCSILLGSYGYAKKEVEVRWWTTKHHYATEHHVEPLLEHLAVETNEELGLNVFKNPVYAFPVCNSSTFVTGAFSCLELELRLVRKYGFYIIYAYLPSSLVVLIAWMAFLIDPRAVPARVSLGLLSIIALITHNASLLVHLPNVSYIKAIDLWFFVCLAFVSSTLVESTLANWMNTHAARKKRAQPGKGFLTGLFDGKKQNRVSPEVATTKTAPQQVEMPVQSGELEEDDGKVRFMDKFCLGAYPICFIVFNIIYWPFYSGES</sequence>
<keyword evidence="15" id="KW-1185">Reference proteome</keyword>
<evidence type="ECO:0000313" key="14">
    <source>
        <dbReference type="EMBL" id="VDN10714.1"/>
    </source>
</evidence>
<proteinExistence type="inferred from homology"/>
<evidence type="ECO:0000256" key="8">
    <source>
        <dbReference type="ARBA" id="ARBA00023065"/>
    </source>
</evidence>
<evidence type="ECO:0000256" key="3">
    <source>
        <dbReference type="ARBA" id="ARBA00022448"/>
    </source>
</evidence>
<accession>A0A3P7L1T5</accession>
<evidence type="ECO:0000313" key="15">
    <source>
        <dbReference type="Proteomes" id="UP000281553"/>
    </source>
</evidence>
<name>A0A3P7L1T5_DIBLA</name>
<feature type="transmembrane region" description="Helical" evidence="11">
    <location>
        <begin position="294"/>
        <end position="314"/>
    </location>
</feature>
<evidence type="ECO:0000256" key="6">
    <source>
        <dbReference type="ARBA" id="ARBA00022729"/>
    </source>
</evidence>
<dbReference type="Proteomes" id="UP000281553">
    <property type="component" value="Unassembled WGS sequence"/>
</dbReference>
<keyword evidence="8 11" id="KW-0406">Ion transport</keyword>
<dbReference type="EMBL" id="UYRU01049782">
    <property type="protein sequence ID" value="VDN10714.1"/>
    <property type="molecule type" value="Genomic_DNA"/>
</dbReference>
<dbReference type="AlphaFoldDB" id="A0A3P7L1T5"/>
<dbReference type="SUPFAM" id="SSF63712">
    <property type="entry name" value="Nicotinic receptor ligand binding domain-like"/>
    <property type="match status" value="1"/>
</dbReference>
<dbReference type="PANTHER" id="PTHR18945">
    <property type="entry name" value="NEUROTRANSMITTER GATED ION CHANNEL"/>
    <property type="match status" value="1"/>
</dbReference>
<evidence type="ECO:0000259" key="13">
    <source>
        <dbReference type="Pfam" id="PF02932"/>
    </source>
</evidence>
<dbReference type="InterPro" id="IPR036719">
    <property type="entry name" value="Neuro-gated_channel_TM_sf"/>
</dbReference>
<dbReference type="InterPro" id="IPR038050">
    <property type="entry name" value="Neuro_actylchol_rec"/>
</dbReference>
<evidence type="ECO:0000256" key="10">
    <source>
        <dbReference type="ARBA" id="ARBA00023303"/>
    </source>
</evidence>
<feature type="transmembrane region" description="Helical" evidence="11">
    <location>
        <begin position="380"/>
        <end position="399"/>
    </location>
</feature>
<dbReference type="OrthoDB" id="407674at2759"/>
<keyword evidence="4" id="KW-1003">Cell membrane</keyword>
<feature type="domain" description="Neurotransmitter-gated ion-channel ligand-binding" evidence="12">
    <location>
        <begin position="17"/>
        <end position="173"/>
    </location>
</feature>
<keyword evidence="7 11" id="KW-1133">Transmembrane helix</keyword>
<dbReference type="CDD" id="cd19049">
    <property type="entry name" value="LGIC_TM_anion"/>
    <property type="match status" value="1"/>
</dbReference>
<keyword evidence="10 11" id="KW-0407">Ion channel</keyword>
<feature type="transmembrane region" description="Helical" evidence="11">
    <location>
        <begin position="228"/>
        <end position="251"/>
    </location>
</feature>
<dbReference type="InterPro" id="IPR006201">
    <property type="entry name" value="Neur_channel"/>
</dbReference>
<dbReference type="CDD" id="cd18987">
    <property type="entry name" value="LGIC_ECD_anion"/>
    <property type="match status" value="1"/>
</dbReference>
<dbReference type="Pfam" id="PF02931">
    <property type="entry name" value="Neur_chan_LBD"/>
    <property type="match status" value="1"/>
</dbReference>
<feature type="transmembrane region" description="Helical" evidence="11">
    <location>
        <begin position="263"/>
        <end position="282"/>
    </location>
</feature>
<dbReference type="GO" id="GO:0005230">
    <property type="term" value="F:extracellular ligand-gated monoatomic ion channel activity"/>
    <property type="evidence" value="ECO:0007669"/>
    <property type="project" value="InterPro"/>
</dbReference>
<evidence type="ECO:0000256" key="9">
    <source>
        <dbReference type="ARBA" id="ARBA00023136"/>
    </source>
</evidence>
<organism evidence="14 15">
    <name type="scientific">Dibothriocephalus latus</name>
    <name type="common">Fish tapeworm</name>
    <name type="synonym">Diphyllobothrium latum</name>
    <dbReference type="NCBI Taxonomy" id="60516"/>
    <lineage>
        <taxon>Eukaryota</taxon>
        <taxon>Metazoa</taxon>
        <taxon>Spiralia</taxon>
        <taxon>Lophotrochozoa</taxon>
        <taxon>Platyhelminthes</taxon>
        <taxon>Cestoda</taxon>
        <taxon>Eucestoda</taxon>
        <taxon>Diphyllobothriidea</taxon>
        <taxon>Diphyllobothriidae</taxon>
        <taxon>Dibothriocephalus</taxon>
    </lineage>
</organism>
<dbReference type="InterPro" id="IPR006028">
    <property type="entry name" value="GABAA/Glycine_rcpt"/>
</dbReference>
<dbReference type="InterPro" id="IPR006029">
    <property type="entry name" value="Neurotrans-gated_channel_TM"/>
</dbReference>
<dbReference type="InterPro" id="IPR018000">
    <property type="entry name" value="Neurotransmitter_ion_chnl_CS"/>
</dbReference>
<evidence type="ECO:0000256" key="11">
    <source>
        <dbReference type="RuleBase" id="RU000687"/>
    </source>
</evidence>
<dbReference type="Pfam" id="PF02932">
    <property type="entry name" value="Neur_chan_memb"/>
    <property type="match status" value="1"/>
</dbReference>